<accession>A0A2B7YKF4</accession>
<dbReference type="GO" id="GO:0005771">
    <property type="term" value="C:multivesicular body"/>
    <property type="evidence" value="ECO:0007669"/>
    <property type="project" value="TreeGrafter"/>
</dbReference>
<keyword evidence="9" id="KW-1185">Reference proteome</keyword>
<evidence type="ECO:0000256" key="3">
    <source>
        <dbReference type="ARBA" id="ARBA00022753"/>
    </source>
</evidence>
<keyword evidence="3" id="KW-0967">Endosome</keyword>
<dbReference type="InterPro" id="IPR005024">
    <property type="entry name" value="Snf7_fam"/>
</dbReference>
<proteinExistence type="inferred from homology"/>
<evidence type="ECO:0000256" key="5">
    <source>
        <dbReference type="ARBA" id="ARBA00042586"/>
    </source>
</evidence>
<organism evidence="8 9">
    <name type="scientific">Polytolypa hystricis (strain UAMH7299)</name>
    <dbReference type="NCBI Taxonomy" id="1447883"/>
    <lineage>
        <taxon>Eukaryota</taxon>
        <taxon>Fungi</taxon>
        <taxon>Dikarya</taxon>
        <taxon>Ascomycota</taxon>
        <taxon>Pezizomycotina</taxon>
        <taxon>Eurotiomycetes</taxon>
        <taxon>Eurotiomycetidae</taxon>
        <taxon>Onygenales</taxon>
        <taxon>Onygenales incertae sedis</taxon>
        <taxon>Polytolypa</taxon>
    </lineage>
</organism>
<dbReference type="PANTHER" id="PTHR22761:SF10">
    <property type="entry name" value="GH13992P"/>
    <property type="match status" value="1"/>
</dbReference>
<dbReference type="Gene3D" id="1.10.287.1060">
    <property type="entry name" value="ESAT-6-like"/>
    <property type="match status" value="1"/>
</dbReference>
<sequence length="219" mass="24559">MWSWFGGGGQAKKDAPKNAILNLREQLDMLQKRERHLESQMAEQDTIARKNVATNKNIAKAALRRKKNHERSLEQTSAQIIQIEQQIYSIESANINHQTLQAMKNAGTAMKQIHKGMTIDKVDQTMDELREQHAINEEIVNAITSTSIGEPIDESDLVAELEDMEQEQIDERMLNTGNVPVGDRLGALPAAANGELKGKATAEEEDEEAELEKLRAEMM</sequence>
<reference evidence="8 9" key="1">
    <citation type="submission" date="2017-10" db="EMBL/GenBank/DDBJ databases">
        <title>Comparative genomics in systemic dimorphic fungi from Ajellomycetaceae.</title>
        <authorList>
            <person name="Munoz J.F."/>
            <person name="Mcewen J.G."/>
            <person name="Clay O.K."/>
            <person name="Cuomo C.A."/>
        </authorList>
    </citation>
    <scope>NUCLEOTIDE SEQUENCE [LARGE SCALE GENOMIC DNA]</scope>
    <source>
        <strain evidence="8 9">UAMH7299</strain>
    </source>
</reference>
<name>A0A2B7YKF4_POLH7</name>
<dbReference type="Pfam" id="PF03357">
    <property type="entry name" value="Snf7"/>
    <property type="match status" value="1"/>
</dbReference>
<gene>
    <name evidence="8" type="ORF">AJ80_03101</name>
</gene>
<dbReference type="Proteomes" id="UP000224634">
    <property type="component" value="Unassembled WGS sequence"/>
</dbReference>
<evidence type="ECO:0000256" key="6">
    <source>
        <dbReference type="SAM" id="Coils"/>
    </source>
</evidence>
<comment type="caution">
    <text evidence="8">The sequence shown here is derived from an EMBL/GenBank/DDBJ whole genome shotgun (WGS) entry which is preliminary data.</text>
</comment>
<dbReference type="OrthoDB" id="5592979at2759"/>
<dbReference type="STRING" id="1447883.A0A2B7YKF4"/>
<dbReference type="AlphaFoldDB" id="A0A2B7YKF4"/>
<dbReference type="GO" id="GO:0006900">
    <property type="term" value="P:vesicle budding from membrane"/>
    <property type="evidence" value="ECO:0007669"/>
    <property type="project" value="TreeGrafter"/>
</dbReference>
<protein>
    <recommendedName>
        <fullName evidence="4">Vacuolar-sorting protein SNF7</fullName>
    </recommendedName>
    <alternativeName>
        <fullName evidence="5">Vacuolar protein-sorting-associated protein 32</fullName>
    </alternativeName>
</protein>
<feature type="coiled-coil region" evidence="6">
    <location>
        <begin position="20"/>
        <end position="86"/>
    </location>
</feature>
<evidence type="ECO:0000256" key="2">
    <source>
        <dbReference type="ARBA" id="ARBA00006190"/>
    </source>
</evidence>
<keyword evidence="6" id="KW-0175">Coiled coil</keyword>
<dbReference type="PANTHER" id="PTHR22761">
    <property type="entry name" value="CHARGED MULTIVESICULAR BODY PROTEIN"/>
    <property type="match status" value="1"/>
</dbReference>
<evidence type="ECO:0000256" key="7">
    <source>
        <dbReference type="SAM" id="MobiDB-lite"/>
    </source>
</evidence>
<evidence type="ECO:0000313" key="8">
    <source>
        <dbReference type="EMBL" id="PGH21541.1"/>
    </source>
</evidence>
<dbReference type="GO" id="GO:0032511">
    <property type="term" value="P:late endosome to vacuole transport via multivesicular body sorting pathway"/>
    <property type="evidence" value="ECO:0007669"/>
    <property type="project" value="TreeGrafter"/>
</dbReference>
<evidence type="ECO:0000256" key="4">
    <source>
        <dbReference type="ARBA" id="ARBA00040017"/>
    </source>
</evidence>
<comment type="similarity">
    <text evidence="2">Belongs to the SNF7 family.</text>
</comment>
<evidence type="ECO:0000313" key="9">
    <source>
        <dbReference type="Proteomes" id="UP000224634"/>
    </source>
</evidence>
<evidence type="ECO:0000256" key="1">
    <source>
        <dbReference type="ARBA" id="ARBA00004177"/>
    </source>
</evidence>
<dbReference type="EMBL" id="PDNA01000033">
    <property type="protein sequence ID" value="PGH21541.1"/>
    <property type="molecule type" value="Genomic_DNA"/>
</dbReference>
<comment type="subcellular location">
    <subcellularLocation>
        <location evidence="1">Endosome</location>
    </subcellularLocation>
</comment>
<dbReference type="GO" id="GO:0000815">
    <property type="term" value="C:ESCRT III complex"/>
    <property type="evidence" value="ECO:0007669"/>
    <property type="project" value="TreeGrafter"/>
</dbReference>
<dbReference type="GO" id="GO:0009898">
    <property type="term" value="C:cytoplasmic side of plasma membrane"/>
    <property type="evidence" value="ECO:0007669"/>
    <property type="project" value="TreeGrafter"/>
</dbReference>
<feature type="region of interest" description="Disordered" evidence="7">
    <location>
        <begin position="194"/>
        <end position="219"/>
    </location>
</feature>